<dbReference type="SUPFAM" id="SSF52768">
    <property type="entry name" value="Arginase/deacetylase"/>
    <property type="match status" value="1"/>
</dbReference>
<evidence type="ECO:0000313" key="12">
    <source>
        <dbReference type="EMBL" id="ELZ03416.1"/>
    </source>
</evidence>
<dbReference type="NCBIfam" id="TIGR01229">
    <property type="entry name" value="rocF_arginase"/>
    <property type="match status" value="1"/>
</dbReference>
<keyword evidence="7 9" id="KW-0464">Manganese</keyword>
<organism evidence="12 13">
    <name type="scientific">Natrialba asiatica (strain ATCC 700177 / DSM 12278 / JCM 9576 / FERM P-10747 / NBRC 102637 / 172P1)</name>
    <dbReference type="NCBI Taxonomy" id="29540"/>
    <lineage>
        <taxon>Archaea</taxon>
        <taxon>Methanobacteriati</taxon>
        <taxon>Methanobacteriota</taxon>
        <taxon>Stenosarchaea group</taxon>
        <taxon>Halobacteria</taxon>
        <taxon>Halobacteriales</taxon>
        <taxon>Natrialbaceae</taxon>
        <taxon>Natrialba</taxon>
    </lineage>
</organism>
<feature type="binding site" evidence="9">
    <location>
        <position position="238"/>
    </location>
    <ligand>
        <name>Mn(2+)</name>
        <dbReference type="ChEBI" id="CHEBI:29035"/>
        <label>1</label>
    </ligand>
</feature>
<dbReference type="PROSITE" id="PS01053">
    <property type="entry name" value="ARGINASE_1"/>
    <property type="match status" value="1"/>
</dbReference>
<accession>M0AXJ7</accession>
<evidence type="ECO:0000256" key="4">
    <source>
        <dbReference type="ARBA" id="ARBA00022503"/>
    </source>
</evidence>
<evidence type="ECO:0000256" key="10">
    <source>
        <dbReference type="PROSITE-ProRule" id="PRU00742"/>
    </source>
</evidence>
<comment type="cofactor">
    <cofactor evidence="9">
        <name>Mn(2+)</name>
        <dbReference type="ChEBI" id="CHEBI:29035"/>
    </cofactor>
    <text evidence="9">Binds 2 manganese ions per subunit.</text>
</comment>
<dbReference type="GO" id="GO:0005737">
    <property type="term" value="C:cytoplasm"/>
    <property type="evidence" value="ECO:0007669"/>
    <property type="project" value="TreeGrafter"/>
</dbReference>
<dbReference type="OrthoDB" id="211870at2157"/>
<feature type="binding site" evidence="9">
    <location>
        <position position="111"/>
    </location>
    <ligand>
        <name>Mn(2+)</name>
        <dbReference type="ChEBI" id="CHEBI:29035"/>
        <label>1</label>
    </ligand>
</feature>
<keyword evidence="5 9" id="KW-0479">Metal-binding</keyword>
<dbReference type="GO" id="GO:0004053">
    <property type="term" value="F:arginase activity"/>
    <property type="evidence" value="ECO:0007669"/>
    <property type="project" value="UniProtKB-EC"/>
</dbReference>
<dbReference type="PROSITE" id="PS51409">
    <property type="entry name" value="ARGINASE_2"/>
    <property type="match status" value="1"/>
</dbReference>
<evidence type="ECO:0000256" key="7">
    <source>
        <dbReference type="ARBA" id="ARBA00023211"/>
    </source>
</evidence>
<dbReference type="FunFam" id="3.40.800.10:FF:000012">
    <property type="entry name" value="Arginase"/>
    <property type="match status" value="1"/>
</dbReference>
<dbReference type="Proteomes" id="UP000011554">
    <property type="component" value="Unassembled WGS sequence"/>
</dbReference>
<dbReference type="Pfam" id="PF00491">
    <property type="entry name" value="Arginase"/>
    <property type="match status" value="1"/>
</dbReference>
<dbReference type="Gene3D" id="3.40.800.10">
    <property type="entry name" value="Ureohydrolase domain"/>
    <property type="match status" value="1"/>
</dbReference>
<feature type="binding site" evidence="9">
    <location>
        <position position="139"/>
    </location>
    <ligand>
        <name>Mn(2+)</name>
        <dbReference type="ChEBI" id="CHEBI:29035"/>
        <label>1</label>
    </ligand>
</feature>
<dbReference type="PRINTS" id="PR00116">
    <property type="entry name" value="ARGINASE"/>
</dbReference>
<comment type="catalytic activity">
    <reaction evidence="8">
        <text>L-arginine + H2O = urea + L-ornithine</text>
        <dbReference type="Rhea" id="RHEA:20569"/>
        <dbReference type="ChEBI" id="CHEBI:15377"/>
        <dbReference type="ChEBI" id="CHEBI:16199"/>
        <dbReference type="ChEBI" id="CHEBI:32682"/>
        <dbReference type="ChEBI" id="CHEBI:46911"/>
        <dbReference type="EC" id="3.5.3.1"/>
    </reaction>
</comment>
<evidence type="ECO:0000256" key="8">
    <source>
        <dbReference type="ARBA" id="ARBA00047391"/>
    </source>
</evidence>
<evidence type="ECO:0000256" key="1">
    <source>
        <dbReference type="ARBA" id="ARBA00005098"/>
    </source>
</evidence>
<dbReference type="InterPro" id="IPR023696">
    <property type="entry name" value="Ureohydrolase_dom_sf"/>
</dbReference>
<dbReference type="GO" id="GO:0030145">
    <property type="term" value="F:manganese ion binding"/>
    <property type="evidence" value="ECO:0007669"/>
    <property type="project" value="TreeGrafter"/>
</dbReference>
<dbReference type="PATRIC" id="fig|29540.5.peg.1110"/>
<dbReference type="PANTHER" id="PTHR43782:SF3">
    <property type="entry name" value="ARGINASE"/>
    <property type="match status" value="1"/>
</dbReference>
<gene>
    <name evidence="12" type="ORF">C481_05455</name>
</gene>
<dbReference type="InterPro" id="IPR014033">
    <property type="entry name" value="Arginase"/>
</dbReference>
<feature type="binding site" evidence="9">
    <location>
        <position position="137"/>
    </location>
    <ligand>
        <name>Mn(2+)</name>
        <dbReference type="ChEBI" id="CHEBI:29035"/>
        <label>1</label>
    </ligand>
</feature>
<dbReference type="UniPathway" id="UPA00158">
    <property type="reaction ID" value="UER00270"/>
</dbReference>
<evidence type="ECO:0000256" key="6">
    <source>
        <dbReference type="ARBA" id="ARBA00022801"/>
    </source>
</evidence>
<protein>
    <recommendedName>
        <fullName evidence="3">Arginase</fullName>
        <ecNumber evidence="2">3.5.3.1</ecNumber>
    </recommendedName>
</protein>
<dbReference type="STRING" id="29540.C481_05455"/>
<reference evidence="12 13" key="1">
    <citation type="journal article" date="2014" name="PLoS Genet.">
        <title>Phylogenetically driven sequencing of extremely halophilic archaea reveals strategies for static and dynamic osmo-response.</title>
        <authorList>
            <person name="Becker E.A."/>
            <person name="Seitzer P.M."/>
            <person name="Tritt A."/>
            <person name="Larsen D."/>
            <person name="Krusor M."/>
            <person name="Yao A.I."/>
            <person name="Wu D."/>
            <person name="Madern D."/>
            <person name="Eisen J.A."/>
            <person name="Darling A.E."/>
            <person name="Facciotti M.T."/>
        </authorList>
    </citation>
    <scope>NUCLEOTIDE SEQUENCE [LARGE SCALE GENOMIC DNA]</scope>
    <source>
        <strain evidence="12 13">DSM 12278</strain>
    </source>
</reference>
<dbReference type="eggNOG" id="arCOG01700">
    <property type="taxonomic scope" value="Archaea"/>
</dbReference>
<comment type="caution">
    <text evidence="12">The sequence shown here is derived from an EMBL/GenBank/DDBJ whole genome shotgun (WGS) entry which is preliminary data.</text>
</comment>
<dbReference type="InterPro" id="IPR006035">
    <property type="entry name" value="Ureohydrolase"/>
</dbReference>
<dbReference type="EMBL" id="AOIO01000017">
    <property type="protein sequence ID" value="ELZ03416.1"/>
    <property type="molecule type" value="Genomic_DNA"/>
</dbReference>
<dbReference type="RefSeq" id="WP_006108102.1">
    <property type="nucleotide sequence ID" value="NZ_AOIO01000017.1"/>
</dbReference>
<keyword evidence="13" id="KW-1185">Reference proteome</keyword>
<proteinExistence type="inferred from homology"/>
<evidence type="ECO:0000256" key="2">
    <source>
        <dbReference type="ARBA" id="ARBA00012168"/>
    </source>
</evidence>
<evidence type="ECO:0000313" key="13">
    <source>
        <dbReference type="Proteomes" id="UP000011554"/>
    </source>
</evidence>
<comment type="pathway">
    <text evidence="1">Nitrogen metabolism; urea cycle; L-ornithine and urea from L-arginine: step 1/1.</text>
</comment>
<sequence length="315" mass="33101">MTGDHDGTTARTVRVLGAPLDLGANRRGVDMGPSAIRYADIEAELAAAGINCTDAGDLSVPRLETSSATSGETTRNANYLDEIGQVTETLATEVAGTIDEGAVPLVLGGDHAVAMGSMFGAARNAEDGIGVIWFDAHGDYNTPETSPSGNVHGMPLAAAHGRGEFADVEWADTPAVSEENTVLVGIRSLDDEERVALRESEATVFTMREIDECGITAVVEDALEIATDGVDGIHVSLDLDWLDPTVVPGVGTPVRGGVNYREAHAALELVAERDRESDLLRSIDVVEVNPILDRDNRTAEVAAELAASAFGKRIL</sequence>
<dbReference type="PIRSF" id="PIRSF036979">
    <property type="entry name" value="Arginase"/>
    <property type="match status" value="1"/>
</dbReference>
<dbReference type="PANTHER" id="PTHR43782">
    <property type="entry name" value="ARGINASE"/>
    <property type="match status" value="1"/>
</dbReference>
<dbReference type="EC" id="3.5.3.1" evidence="2"/>
<dbReference type="AlphaFoldDB" id="M0AXJ7"/>
<evidence type="ECO:0000256" key="5">
    <source>
        <dbReference type="ARBA" id="ARBA00022723"/>
    </source>
</evidence>
<evidence type="ECO:0000256" key="11">
    <source>
        <dbReference type="RuleBase" id="RU003684"/>
    </source>
</evidence>
<feature type="binding site" evidence="9">
    <location>
        <position position="240"/>
    </location>
    <ligand>
        <name>Mn(2+)</name>
        <dbReference type="ChEBI" id="CHEBI:29035"/>
        <label>1</label>
    </ligand>
</feature>
<name>M0AXJ7_NATA1</name>
<keyword evidence="4" id="KW-0056">Arginine metabolism</keyword>
<evidence type="ECO:0000256" key="3">
    <source>
        <dbReference type="ARBA" id="ARBA00018123"/>
    </source>
</evidence>
<dbReference type="CDD" id="cd09989">
    <property type="entry name" value="Arginase"/>
    <property type="match status" value="1"/>
</dbReference>
<comment type="similarity">
    <text evidence="10 11">Belongs to the arginase family.</text>
</comment>
<feature type="binding site" evidence="9">
    <location>
        <position position="135"/>
    </location>
    <ligand>
        <name>Mn(2+)</name>
        <dbReference type="ChEBI" id="CHEBI:29035"/>
        <label>1</label>
    </ligand>
</feature>
<dbReference type="InterPro" id="IPR020855">
    <property type="entry name" value="Ureohydrolase_Mn_BS"/>
</dbReference>
<evidence type="ECO:0000256" key="9">
    <source>
        <dbReference type="PIRSR" id="PIRSR036979-1"/>
    </source>
</evidence>
<keyword evidence="6 11" id="KW-0378">Hydrolase</keyword>
<dbReference type="GO" id="GO:0006525">
    <property type="term" value="P:arginine metabolic process"/>
    <property type="evidence" value="ECO:0007669"/>
    <property type="project" value="UniProtKB-KW"/>
</dbReference>
<dbReference type="GO" id="GO:0000050">
    <property type="term" value="P:urea cycle"/>
    <property type="evidence" value="ECO:0007669"/>
    <property type="project" value="UniProtKB-UniPathway"/>
</dbReference>